<dbReference type="OrthoDB" id="28389at2157"/>
<evidence type="ECO:0000256" key="10">
    <source>
        <dbReference type="ARBA" id="ARBA00023136"/>
    </source>
</evidence>
<comment type="subcellular location">
    <subcellularLocation>
        <location evidence="11">Cell membrane</location>
        <topology evidence="11">Multi-pass membrane protein</topology>
    </subcellularLocation>
</comment>
<feature type="transmembrane region" description="Helical" evidence="11">
    <location>
        <begin position="192"/>
        <end position="211"/>
    </location>
</feature>
<comment type="similarity">
    <text evidence="1 11">Belongs to the peptidase M48B family.</text>
</comment>
<keyword evidence="9 11" id="KW-0482">Metalloprotease</keyword>
<gene>
    <name evidence="11" type="primary">htpX</name>
    <name evidence="13" type="ORF">HZS55_10480</name>
</gene>
<dbReference type="Pfam" id="PF01435">
    <property type="entry name" value="Peptidase_M48"/>
    <property type="match status" value="1"/>
</dbReference>
<dbReference type="InterPro" id="IPR001915">
    <property type="entry name" value="Peptidase_M48"/>
</dbReference>
<keyword evidence="10 11" id="KW-0472">Membrane</keyword>
<keyword evidence="8 11" id="KW-1133">Transmembrane helix</keyword>
<evidence type="ECO:0000256" key="3">
    <source>
        <dbReference type="ARBA" id="ARBA00022670"/>
    </source>
</evidence>
<name>A0A7D5P9J0_9EURY</name>
<dbReference type="GeneID" id="56078293"/>
<evidence type="ECO:0000256" key="6">
    <source>
        <dbReference type="ARBA" id="ARBA00022801"/>
    </source>
</evidence>
<dbReference type="GO" id="GO:0006508">
    <property type="term" value="P:proteolysis"/>
    <property type="evidence" value="ECO:0007669"/>
    <property type="project" value="UniProtKB-KW"/>
</dbReference>
<evidence type="ECO:0000256" key="1">
    <source>
        <dbReference type="ARBA" id="ARBA00009779"/>
    </source>
</evidence>
<keyword evidence="2 11" id="KW-1003">Cell membrane</keyword>
<dbReference type="EC" id="3.4.24.-" evidence="11"/>
<dbReference type="RefSeq" id="WP_179911621.1">
    <property type="nucleotide sequence ID" value="NZ_CP058910.1"/>
</dbReference>
<comment type="cofactor">
    <cofactor evidence="11">
        <name>Zn(2+)</name>
        <dbReference type="ChEBI" id="CHEBI:29105"/>
    </cofactor>
    <text evidence="11">Binds 1 zinc ion per subunit.</text>
</comment>
<dbReference type="PANTHER" id="PTHR43221:SF2">
    <property type="entry name" value="PROTEASE HTPX HOMOLOG"/>
    <property type="match status" value="1"/>
</dbReference>
<feature type="binding site" evidence="11">
    <location>
        <position position="144"/>
    </location>
    <ligand>
        <name>Zn(2+)</name>
        <dbReference type="ChEBI" id="CHEBI:29105"/>
        <note>catalytic</note>
    </ligand>
</feature>
<dbReference type="AlphaFoldDB" id="A0A7D5P9J0"/>
<evidence type="ECO:0000256" key="8">
    <source>
        <dbReference type="ARBA" id="ARBA00022989"/>
    </source>
</evidence>
<dbReference type="GO" id="GO:0005886">
    <property type="term" value="C:plasma membrane"/>
    <property type="evidence" value="ECO:0007669"/>
    <property type="project" value="UniProtKB-SubCell"/>
</dbReference>
<feature type="binding site" evidence="11">
    <location>
        <position position="148"/>
    </location>
    <ligand>
        <name>Zn(2+)</name>
        <dbReference type="ChEBI" id="CHEBI:29105"/>
        <note>catalytic</note>
    </ligand>
</feature>
<feature type="domain" description="Peptidase M48" evidence="12">
    <location>
        <begin position="81"/>
        <end position="296"/>
    </location>
</feature>
<proteinExistence type="inferred from homology"/>
<feature type="transmembrane region" description="Helical" evidence="11">
    <location>
        <begin position="41"/>
        <end position="59"/>
    </location>
</feature>
<dbReference type="KEGG" id="hrr:HZS55_10480"/>
<dbReference type="EMBL" id="CP058910">
    <property type="protein sequence ID" value="QLH77700.1"/>
    <property type="molecule type" value="Genomic_DNA"/>
</dbReference>
<organism evidence="13 14">
    <name type="scientific">Halosimplex rubrum</name>
    <dbReference type="NCBI Taxonomy" id="869889"/>
    <lineage>
        <taxon>Archaea</taxon>
        <taxon>Methanobacteriati</taxon>
        <taxon>Methanobacteriota</taxon>
        <taxon>Stenosarchaea group</taxon>
        <taxon>Halobacteria</taxon>
        <taxon>Halobacteriales</taxon>
        <taxon>Haloarculaceae</taxon>
        <taxon>Halosimplex</taxon>
    </lineage>
</organism>
<feature type="transmembrane region" description="Helical" evidence="11">
    <location>
        <begin position="12"/>
        <end position="35"/>
    </location>
</feature>
<dbReference type="Proteomes" id="UP000509667">
    <property type="component" value="Chromosome"/>
</dbReference>
<evidence type="ECO:0000256" key="2">
    <source>
        <dbReference type="ARBA" id="ARBA00022475"/>
    </source>
</evidence>
<evidence type="ECO:0000256" key="9">
    <source>
        <dbReference type="ARBA" id="ARBA00023049"/>
    </source>
</evidence>
<accession>A0A7D5P9J0</accession>
<evidence type="ECO:0000259" key="12">
    <source>
        <dbReference type="Pfam" id="PF01435"/>
    </source>
</evidence>
<evidence type="ECO:0000313" key="14">
    <source>
        <dbReference type="Proteomes" id="UP000509667"/>
    </source>
</evidence>
<feature type="binding site" evidence="11">
    <location>
        <position position="220"/>
    </location>
    <ligand>
        <name>Zn(2+)</name>
        <dbReference type="ChEBI" id="CHEBI:29105"/>
        <note>catalytic</note>
    </ligand>
</feature>
<feature type="active site" evidence="11">
    <location>
        <position position="145"/>
    </location>
</feature>
<dbReference type="HAMAP" id="MF_00188">
    <property type="entry name" value="Pept_M48_protease_HtpX"/>
    <property type="match status" value="1"/>
</dbReference>
<dbReference type="GO" id="GO:0008270">
    <property type="term" value="F:zinc ion binding"/>
    <property type="evidence" value="ECO:0007669"/>
    <property type="project" value="UniProtKB-UniRule"/>
</dbReference>
<evidence type="ECO:0000256" key="11">
    <source>
        <dbReference type="HAMAP-Rule" id="MF_00188"/>
    </source>
</evidence>
<dbReference type="InterPro" id="IPR050083">
    <property type="entry name" value="HtpX_protease"/>
</dbReference>
<keyword evidence="3 11" id="KW-0645">Protease</keyword>
<dbReference type="Gene3D" id="3.30.2010.10">
    <property type="entry name" value="Metalloproteases ('zincins'), catalytic domain"/>
    <property type="match status" value="1"/>
</dbReference>
<evidence type="ECO:0000313" key="13">
    <source>
        <dbReference type="EMBL" id="QLH77700.1"/>
    </source>
</evidence>
<keyword evidence="6 11" id="KW-0378">Hydrolase</keyword>
<dbReference type="PANTHER" id="PTHR43221">
    <property type="entry name" value="PROTEASE HTPX"/>
    <property type="match status" value="1"/>
</dbReference>
<reference evidence="13 14" key="1">
    <citation type="submission" date="2020-07" db="EMBL/GenBank/DDBJ databases">
        <title>Halosimplex pelagicum sp. nov. and Halosimplex rubrum sp. nov., isolated from salted brown alga Laminaria, and emended description of the genus Halosimplex.</title>
        <authorList>
            <person name="Cui H."/>
        </authorList>
    </citation>
    <scope>NUCLEOTIDE SEQUENCE [LARGE SCALE GENOMIC DNA]</scope>
    <source>
        <strain evidence="13 14">R27</strain>
    </source>
</reference>
<protein>
    <recommendedName>
        <fullName evidence="11">Protease HtpX homolog</fullName>
        <ecNumber evidence="11">3.4.24.-</ecNumber>
    </recommendedName>
</protein>
<evidence type="ECO:0000256" key="4">
    <source>
        <dbReference type="ARBA" id="ARBA00022692"/>
    </source>
</evidence>
<dbReference type="GO" id="GO:0004222">
    <property type="term" value="F:metalloendopeptidase activity"/>
    <property type="evidence" value="ECO:0007669"/>
    <property type="project" value="UniProtKB-UniRule"/>
</dbReference>
<dbReference type="InterPro" id="IPR022919">
    <property type="entry name" value="Pept_M48_protease_HtpX"/>
</dbReference>
<feature type="transmembrane region" description="Helical" evidence="11">
    <location>
        <begin position="154"/>
        <end position="172"/>
    </location>
</feature>
<keyword evidence="4 11" id="KW-0812">Transmembrane</keyword>
<evidence type="ECO:0000256" key="5">
    <source>
        <dbReference type="ARBA" id="ARBA00022723"/>
    </source>
</evidence>
<keyword evidence="7 11" id="KW-0862">Zinc</keyword>
<keyword evidence="14" id="KW-1185">Reference proteome</keyword>
<sequence>MQPKPDWSLRVRMLAAMAGMAALYAAFVGVAAWWATDAFGSTGLVLAVGVAGVLVALQYKYAPDAALRALDADRVSRSAYPDLHARVSRLANQAGVPEPDVAVAPQAQPNAFATATGRDDAVVAVTEGLLERLQGDELDAVLAHEIAHIKHRDALVMSVVTFLVTVAAMVVRNFWWFGDGGGDGGGGDGGMPWLWAFVAVSAVAWLGGYLVSRAISRHREYAADRGAAVITGKPAAMAAAIETITAEMAATPERDLRDHAEMNALFIVPADAKSRLVRAMETHPDPEKRVERLSELAGEFEGR</sequence>
<evidence type="ECO:0000256" key="7">
    <source>
        <dbReference type="ARBA" id="ARBA00022833"/>
    </source>
</evidence>
<keyword evidence="5 11" id="KW-0479">Metal-binding</keyword>